<accession>A0AAW1SXG6</accession>
<sequence length="73" mass="8133">MPDLQRKMELKTAALSQVLHQMADGGIPEEDGCISNSGMSEMMHKELHRTCKLIMRAPGKAPAKSCNGRHSRW</sequence>
<evidence type="ECO:0000313" key="1">
    <source>
        <dbReference type="EMBL" id="KAK9861378.1"/>
    </source>
</evidence>
<gene>
    <name evidence="1" type="ORF">WJX84_008671</name>
</gene>
<proteinExistence type="predicted"/>
<dbReference type="EMBL" id="JALJOV010000770">
    <property type="protein sequence ID" value="KAK9861378.1"/>
    <property type="molecule type" value="Genomic_DNA"/>
</dbReference>
<dbReference type="Proteomes" id="UP001485043">
    <property type="component" value="Unassembled WGS sequence"/>
</dbReference>
<evidence type="ECO:0000313" key="2">
    <source>
        <dbReference type="Proteomes" id="UP001485043"/>
    </source>
</evidence>
<protein>
    <submittedName>
        <fullName evidence="1">Uncharacterized protein</fullName>
    </submittedName>
</protein>
<name>A0AAW1SXG6_9CHLO</name>
<keyword evidence="2" id="KW-1185">Reference proteome</keyword>
<comment type="caution">
    <text evidence="1">The sequence shown here is derived from an EMBL/GenBank/DDBJ whole genome shotgun (WGS) entry which is preliminary data.</text>
</comment>
<reference evidence="1 2" key="1">
    <citation type="journal article" date="2024" name="Nat. Commun.">
        <title>Phylogenomics reveals the evolutionary origins of lichenization in chlorophyte algae.</title>
        <authorList>
            <person name="Puginier C."/>
            <person name="Libourel C."/>
            <person name="Otte J."/>
            <person name="Skaloud P."/>
            <person name="Haon M."/>
            <person name="Grisel S."/>
            <person name="Petersen M."/>
            <person name="Berrin J.G."/>
            <person name="Delaux P.M."/>
            <person name="Dal Grande F."/>
            <person name="Keller J."/>
        </authorList>
    </citation>
    <scope>NUCLEOTIDE SEQUENCE [LARGE SCALE GENOMIC DNA]</scope>
    <source>
        <strain evidence="1 2">SAG 2523</strain>
    </source>
</reference>
<organism evidence="1 2">
    <name type="scientific">Apatococcus fuscideae</name>
    <dbReference type="NCBI Taxonomy" id="2026836"/>
    <lineage>
        <taxon>Eukaryota</taxon>
        <taxon>Viridiplantae</taxon>
        <taxon>Chlorophyta</taxon>
        <taxon>core chlorophytes</taxon>
        <taxon>Trebouxiophyceae</taxon>
        <taxon>Chlorellales</taxon>
        <taxon>Chlorellaceae</taxon>
        <taxon>Apatococcus</taxon>
    </lineage>
</organism>
<dbReference type="AlphaFoldDB" id="A0AAW1SXG6"/>